<keyword evidence="3" id="KW-1185">Reference proteome</keyword>
<evidence type="ECO:0000256" key="1">
    <source>
        <dbReference type="SAM" id="SignalP"/>
    </source>
</evidence>
<feature type="signal peptide" evidence="1">
    <location>
        <begin position="1"/>
        <end position="21"/>
    </location>
</feature>
<evidence type="ECO:0000313" key="2">
    <source>
        <dbReference type="EMBL" id="KHN75904.1"/>
    </source>
</evidence>
<evidence type="ECO:0000313" key="3">
    <source>
        <dbReference type="Proteomes" id="UP000031036"/>
    </source>
</evidence>
<sequence length="124" mass="14461">MSFILLLSISFVVLTAHSTFAEFFNKIHPNRTLIVLSAPSVWDDSYREDFDTLIAFQIEFARTIRGYVLDIRSPRLPKNSVMAYQQCPTVKNADTLNEDFSNTFKTCWRGNDSFELHILWIVEY</sequence>
<dbReference type="Proteomes" id="UP000031036">
    <property type="component" value="Unassembled WGS sequence"/>
</dbReference>
<keyword evidence="1" id="KW-0732">Signal</keyword>
<accession>A0A0B2V350</accession>
<proteinExistence type="predicted"/>
<feature type="chain" id="PRO_5002095887" evidence="1">
    <location>
        <begin position="22"/>
        <end position="124"/>
    </location>
</feature>
<name>A0A0B2V350_TOXCA</name>
<dbReference type="EMBL" id="JPKZ01002597">
    <property type="protein sequence ID" value="KHN75904.1"/>
    <property type="molecule type" value="Genomic_DNA"/>
</dbReference>
<protein>
    <submittedName>
        <fullName evidence="2">Uncharacterized protein</fullName>
    </submittedName>
</protein>
<reference evidence="2 3" key="1">
    <citation type="submission" date="2014-11" db="EMBL/GenBank/DDBJ databases">
        <title>Genetic blueprint of the zoonotic pathogen Toxocara canis.</title>
        <authorList>
            <person name="Zhu X.-Q."/>
            <person name="Korhonen P.K."/>
            <person name="Cai H."/>
            <person name="Young N.D."/>
            <person name="Nejsum P."/>
            <person name="von Samson-Himmelstjerna G."/>
            <person name="Boag P.R."/>
            <person name="Tan P."/>
            <person name="Li Q."/>
            <person name="Min J."/>
            <person name="Yang Y."/>
            <person name="Wang X."/>
            <person name="Fang X."/>
            <person name="Hall R.S."/>
            <person name="Hofmann A."/>
            <person name="Sternberg P.W."/>
            <person name="Jex A.R."/>
            <person name="Gasser R.B."/>
        </authorList>
    </citation>
    <scope>NUCLEOTIDE SEQUENCE [LARGE SCALE GENOMIC DNA]</scope>
    <source>
        <strain evidence="2">PN_DK_2014</strain>
    </source>
</reference>
<comment type="caution">
    <text evidence="2">The sequence shown here is derived from an EMBL/GenBank/DDBJ whole genome shotgun (WGS) entry which is preliminary data.</text>
</comment>
<dbReference type="AlphaFoldDB" id="A0A0B2V350"/>
<gene>
    <name evidence="2" type="ORF">Tcan_02642</name>
</gene>
<organism evidence="2 3">
    <name type="scientific">Toxocara canis</name>
    <name type="common">Canine roundworm</name>
    <dbReference type="NCBI Taxonomy" id="6265"/>
    <lineage>
        <taxon>Eukaryota</taxon>
        <taxon>Metazoa</taxon>
        <taxon>Ecdysozoa</taxon>
        <taxon>Nematoda</taxon>
        <taxon>Chromadorea</taxon>
        <taxon>Rhabditida</taxon>
        <taxon>Spirurina</taxon>
        <taxon>Ascaridomorpha</taxon>
        <taxon>Ascaridoidea</taxon>
        <taxon>Toxocaridae</taxon>
        <taxon>Toxocara</taxon>
    </lineage>
</organism>